<dbReference type="EMBL" id="RKQL01000002">
    <property type="protein sequence ID" value="RPE70552.1"/>
    <property type="molecule type" value="Genomic_DNA"/>
</dbReference>
<sequence>MPYAPTDFEVDEAEAVQRVLASLQAQRRALTATTGMRAVPAHDHDATPLPLEPVWPPLLEALAAHAARRQSRQATTTSETLDALVRQLQAESTELEALVEQRLAALASMLERHHRAASSALYSAAPAAAVPTRHSLGRG</sequence>
<comment type="caution">
    <text evidence="1">The sequence shown here is derived from an EMBL/GenBank/DDBJ whole genome shotgun (WGS) entry which is preliminary data.</text>
</comment>
<gene>
    <name evidence="1" type="ORF">EDC62_1034</name>
</gene>
<evidence type="ECO:0000313" key="1">
    <source>
        <dbReference type="EMBL" id="RPE70552.1"/>
    </source>
</evidence>
<protein>
    <submittedName>
        <fullName evidence="1">Uncharacterized protein</fullName>
    </submittedName>
</protein>
<name>A0A3N4UJ09_9BURK</name>
<accession>A0A3N4UJ09</accession>
<keyword evidence="2" id="KW-1185">Reference proteome</keyword>
<evidence type="ECO:0000313" key="2">
    <source>
        <dbReference type="Proteomes" id="UP000272193"/>
    </source>
</evidence>
<reference evidence="1 2" key="1">
    <citation type="submission" date="2018-11" db="EMBL/GenBank/DDBJ databases">
        <title>Genomic Encyclopedia of Type Strains, Phase IV (KMG-IV): sequencing the most valuable type-strain genomes for metagenomic binning, comparative biology and taxonomic classification.</title>
        <authorList>
            <person name="Goeker M."/>
        </authorList>
    </citation>
    <scope>NUCLEOTIDE SEQUENCE [LARGE SCALE GENOMIC DNA]</scope>
    <source>
        <strain evidence="1 2">DSM 101684</strain>
    </source>
</reference>
<organism evidence="1 2">
    <name type="scientific">Tibeticola sediminis</name>
    <dbReference type="NCBI Taxonomy" id="1917811"/>
    <lineage>
        <taxon>Bacteria</taxon>
        <taxon>Pseudomonadati</taxon>
        <taxon>Pseudomonadota</taxon>
        <taxon>Betaproteobacteria</taxon>
        <taxon>Burkholderiales</taxon>
        <taxon>Comamonadaceae</taxon>
        <taxon>Tibeticola</taxon>
    </lineage>
</organism>
<dbReference type="RefSeq" id="WP_124221267.1">
    <property type="nucleotide sequence ID" value="NZ_RKQL01000002.1"/>
</dbReference>
<proteinExistence type="predicted"/>
<dbReference type="AlphaFoldDB" id="A0A3N4UJ09"/>
<dbReference type="Proteomes" id="UP000272193">
    <property type="component" value="Unassembled WGS sequence"/>
</dbReference>